<dbReference type="InterPro" id="IPR006917">
    <property type="entry name" value="SOUL_heme-bd"/>
</dbReference>
<sequence length="253" mass="29159">MRVDIFLICLGFHACQFATVSSQDILKYLPKFQISQPDESFVNLGESGIKHLVDSGNDGISQQPVPVDVQWPPAFCHKLKCPYYDLLESTKDYDLRSYKYSMWVSTNVAGIDFKQATYEAFMRLFKYIQGNNEKGIKIDMTVPVTTKLIPGQGPACERNFTMAFYVDKDMGLPPRPNDTRVFITRTPDNFTVYVRSFSGFTPSEESWTKQAEALYNALSNKGLTFETDFYYTAGYDSPFKIFYRHNEIWFLKK</sequence>
<dbReference type="Pfam" id="PF04832">
    <property type="entry name" value="SOUL"/>
    <property type="match status" value="1"/>
</dbReference>
<dbReference type="FunFam" id="3.20.80.10:FF:000002">
    <property type="entry name" value="Heme-binding protein 2"/>
    <property type="match status" value="1"/>
</dbReference>
<evidence type="ECO:0008006" key="5">
    <source>
        <dbReference type="Google" id="ProtNLM"/>
    </source>
</evidence>
<dbReference type="PANTHER" id="PTHR11220:SF72">
    <property type="entry name" value="HEME-BINDING PROTEIN 2-LIKE ISOFORM X2"/>
    <property type="match status" value="1"/>
</dbReference>
<evidence type="ECO:0000313" key="3">
    <source>
        <dbReference type="EMBL" id="KAL3853411.1"/>
    </source>
</evidence>
<dbReference type="SUPFAM" id="SSF55136">
    <property type="entry name" value="Probable bacterial effector-binding domain"/>
    <property type="match status" value="1"/>
</dbReference>
<dbReference type="AlphaFoldDB" id="A0ABD3UXD3"/>
<accession>A0ABD3UXD3</accession>
<evidence type="ECO:0000256" key="2">
    <source>
        <dbReference type="SAM" id="SignalP"/>
    </source>
</evidence>
<comment type="caution">
    <text evidence="3">The sequence shown here is derived from an EMBL/GenBank/DDBJ whole genome shotgun (WGS) entry which is preliminary data.</text>
</comment>
<dbReference type="EMBL" id="JBJQND010000015">
    <property type="protein sequence ID" value="KAL3853411.1"/>
    <property type="molecule type" value="Genomic_DNA"/>
</dbReference>
<name>A0ABD3UXD3_SINWO</name>
<dbReference type="EMBL" id="JBJQND010000015">
    <property type="protein sequence ID" value="KAL3853410.1"/>
    <property type="molecule type" value="Genomic_DNA"/>
</dbReference>
<gene>
    <name evidence="3" type="ORF">ACJMK2_016950</name>
</gene>
<dbReference type="PANTHER" id="PTHR11220">
    <property type="entry name" value="HEME-BINDING PROTEIN-RELATED"/>
    <property type="match status" value="1"/>
</dbReference>
<dbReference type="InterPro" id="IPR011256">
    <property type="entry name" value="Reg_factor_effector_dom_sf"/>
</dbReference>
<feature type="signal peptide" evidence="2">
    <location>
        <begin position="1"/>
        <end position="22"/>
    </location>
</feature>
<keyword evidence="2" id="KW-0732">Signal</keyword>
<proteinExistence type="inferred from homology"/>
<feature type="chain" id="PRO_5044725077" description="Heme-binding protein 2" evidence="2">
    <location>
        <begin position="23"/>
        <end position="253"/>
    </location>
</feature>
<organism evidence="3 4">
    <name type="scientific">Sinanodonta woodiana</name>
    <name type="common">Chinese pond mussel</name>
    <name type="synonym">Anodonta woodiana</name>
    <dbReference type="NCBI Taxonomy" id="1069815"/>
    <lineage>
        <taxon>Eukaryota</taxon>
        <taxon>Metazoa</taxon>
        <taxon>Spiralia</taxon>
        <taxon>Lophotrochozoa</taxon>
        <taxon>Mollusca</taxon>
        <taxon>Bivalvia</taxon>
        <taxon>Autobranchia</taxon>
        <taxon>Heteroconchia</taxon>
        <taxon>Palaeoheterodonta</taxon>
        <taxon>Unionida</taxon>
        <taxon>Unionoidea</taxon>
        <taxon>Unionidae</taxon>
        <taxon>Unioninae</taxon>
        <taxon>Sinanodonta</taxon>
    </lineage>
</organism>
<keyword evidence="4" id="KW-1185">Reference proteome</keyword>
<comment type="similarity">
    <text evidence="1">Belongs to the HEBP family.</text>
</comment>
<dbReference type="Gene3D" id="3.20.80.10">
    <property type="entry name" value="Regulatory factor, effector binding domain"/>
    <property type="match status" value="1"/>
</dbReference>
<evidence type="ECO:0000313" key="4">
    <source>
        <dbReference type="Proteomes" id="UP001634394"/>
    </source>
</evidence>
<dbReference type="Proteomes" id="UP001634394">
    <property type="component" value="Unassembled WGS sequence"/>
</dbReference>
<evidence type="ECO:0000256" key="1">
    <source>
        <dbReference type="ARBA" id="ARBA00009817"/>
    </source>
</evidence>
<reference evidence="3 4" key="1">
    <citation type="submission" date="2024-11" db="EMBL/GenBank/DDBJ databases">
        <title>Chromosome-level genome assembly of the freshwater bivalve Anodonta woodiana.</title>
        <authorList>
            <person name="Chen X."/>
        </authorList>
    </citation>
    <scope>NUCLEOTIDE SEQUENCE [LARGE SCALE GENOMIC DNA]</scope>
    <source>
        <strain evidence="3">MN2024</strain>
        <tissue evidence="3">Gills</tissue>
    </source>
</reference>
<protein>
    <recommendedName>
        <fullName evidence="5">Heme-binding protein 2</fullName>
    </recommendedName>
</protein>